<organism evidence="5">
    <name type="scientific">Rhizophora mucronata</name>
    <name type="common">Asiatic mangrove</name>
    <dbReference type="NCBI Taxonomy" id="61149"/>
    <lineage>
        <taxon>Eukaryota</taxon>
        <taxon>Viridiplantae</taxon>
        <taxon>Streptophyta</taxon>
        <taxon>Embryophyta</taxon>
        <taxon>Tracheophyta</taxon>
        <taxon>Spermatophyta</taxon>
        <taxon>Magnoliopsida</taxon>
        <taxon>eudicotyledons</taxon>
        <taxon>Gunneridae</taxon>
        <taxon>Pentapetalae</taxon>
        <taxon>rosids</taxon>
        <taxon>fabids</taxon>
        <taxon>Malpighiales</taxon>
        <taxon>Rhizophoraceae</taxon>
        <taxon>Rhizophora</taxon>
    </lineage>
</organism>
<dbReference type="Gene3D" id="3.20.20.70">
    <property type="entry name" value="Aldolase class I"/>
    <property type="match status" value="1"/>
</dbReference>
<comment type="similarity">
    <text evidence="1">Belongs to the triosephosphate isomerase family.</text>
</comment>
<proteinExistence type="inferred from homology"/>
<dbReference type="GO" id="GO:0005829">
    <property type="term" value="C:cytosol"/>
    <property type="evidence" value="ECO:0007669"/>
    <property type="project" value="TreeGrafter"/>
</dbReference>
<keyword evidence="3 5" id="KW-0413">Isomerase</keyword>
<comment type="pathway">
    <text evidence="4">Carbohydrate biosynthesis.</text>
</comment>
<evidence type="ECO:0000256" key="4">
    <source>
        <dbReference type="ARBA" id="ARBA00024331"/>
    </source>
</evidence>
<dbReference type="InterPro" id="IPR035990">
    <property type="entry name" value="TIM_sf"/>
</dbReference>
<dbReference type="GO" id="GO:0006096">
    <property type="term" value="P:glycolytic process"/>
    <property type="evidence" value="ECO:0007669"/>
    <property type="project" value="TreeGrafter"/>
</dbReference>
<dbReference type="GO" id="GO:0046166">
    <property type="term" value="P:glyceraldehyde-3-phosphate biosynthetic process"/>
    <property type="evidence" value="ECO:0007669"/>
    <property type="project" value="TreeGrafter"/>
</dbReference>
<dbReference type="PANTHER" id="PTHR21139">
    <property type="entry name" value="TRIOSEPHOSPHATE ISOMERASE"/>
    <property type="match status" value="1"/>
</dbReference>
<sequence>MAMLSTCPKYATSYSAAQFSGLRRSCTKLDDTTCHSRSFLRQPTFSSPRKPSGGVVAMAGTGTFFVGGNWKCNGTKESISKLVSDLNSAKLEDDVDVVVAPPFVYIDQVKASLTDRIDISAQNSWVSKGGAFTGEIRLASTSFLSMVC</sequence>
<dbReference type="PANTHER" id="PTHR21139:SF2">
    <property type="entry name" value="TRIOSEPHOSPHATE ISOMERASE"/>
    <property type="match status" value="1"/>
</dbReference>
<dbReference type="GO" id="GO:0004807">
    <property type="term" value="F:triose-phosphate isomerase activity"/>
    <property type="evidence" value="ECO:0007669"/>
    <property type="project" value="InterPro"/>
</dbReference>
<comment type="subunit">
    <text evidence="2">Homodimer.</text>
</comment>
<evidence type="ECO:0000256" key="3">
    <source>
        <dbReference type="ARBA" id="ARBA00023235"/>
    </source>
</evidence>
<reference evidence="5" key="1">
    <citation type="submission" date="2018-02" db="EMBL/GenBank/DDBJ databases">
        <title>Rhizophora mucronata_Transcriptome.</title>
        <authorList>
            <person name="Meera S.P."/>
            <person name="Sreeshan A."/>
            <person name="Augustine A."/>
        </authorList>
    </citation>
    <scope>NUCLEOTIDE SEQUENCE</scope>
    <source>
        <tissue evidence="5">Leaf</tissue>
    </source>
</reference>
<name>A0A2P2L0N7_RHIMU</name>
<evidence type="ECO:0000256" key="1">
    <source>
        <dbReference type="ARBA" id="ARBA00007422"/>
    </source>
</evidence>
<dbReference type="GO" id="GO:0006094">
    <property type="term" value="P:gluconeogenesis"/>
    <property type="evidence" value="ECO:0007669"/>
    <property type="project" value="TreeGrafter"/>
</dbReference>
<dbReference type="PROSITE" id="PS51440">
    <property type="entry name" value="TIM_2"/>
    <property type="match status" value="1"/>
</dbReference>
<dbReference type="InterPro" id="IPR013785">
    <property type="entry name" value="Aldolase_TIM"/>
</dbReference>
<dbReference type="Pfam" id="PF00121">
    <property type="entry name" value="TIM"/>
    <property type="match status" value="1"/>
</dbReference>
<evidence type="ECO:0000256" key="2">
    <source>
        <dbReference type="ARBA" id="ARBA00011738"/>
    </source>
</evidence>
<evidence type="ECO:0000313" key="5">
    <source>
        <dbReference type="EMBL" id="MBX11532.1"/>
    </source>
</evidence>
<accession>A0A2P2L0N7</accession>
<dbReference type="GO" id="GO:0019563">
    <property type="term" value="P:glycerol catabolic process"/>
    <property type="evidence" value="ECO:0007669"/>
    <property type="project" value="TreeGrafter"/>
</dbReference>
<protein>
    <submittedName>
        <fullName evidence="5">Triosephosphate isomeraseic-like</fullName>
    </submittedName>
</protein>
<dbReference type="EMBL" id="GGEC01031048">
    <property type="protein sequence ID" value="MBX11532.1"/>
    <property type="molecule type" value="Transcribed_RNA"/>
</dbReference>
<dbReference type="SUPFAM" id="SSF51351">
    <property type="entry name" value="Triosephosphate isomerase (TIM)"/>
    <property type="match status" value="1"/>
</dbReference>
<dbReference type="AlphaFoldDB" id="A0A2P2L0N7"/>
<dbReference type="InterPro" id="IPR000652">
    <property type="entry name" value="Triosephosphate_isomerase"/>
</dbReference>